<gene>
    <name evidence="1" type="ORF">EHUX00137_LOCUS30012</name>
</gene>
<sequence>MGFIALRNTLPMRSLVRDWWNLHPGSFSNSHPYEQHNLHWGLMHMRRFRRRLQTLRLITMDPAAGANAVAHLDHTAGTRNRLWAMVGAAADWLCNPPDGEHCTSKVRESLETLQQPRANWSGWHHARRNKLLRRVVLRVCAEFNASGPHAPPILFNATAVAASSMRQTRRPPPSDLVGSPLQLVNCSRAGPLAAWQTWDLLRRCRQEPRCLNPAPPGVAPEQSCHGMCVVDELSLRATGAGSLCLQLGTTRSVRQPYSLLAQLGVCLAGQRLPDRASNDSVRIAMLRGQLNIGEESSAEPRGALIKSLHRLRNLRAMLPEHRTDCGFWSNCTGMRVVLPKPCWSRVAEDPTACGSSERVLATTWARWTEDNNTAQLARGFALGPTGPLPAKMLLGGAKDRLCLSAWRSYLKEGAAATFERCPKPPTGGKERREKKTSSKWAGAGYFQWTQTPARSAPLLFPRVRPPTPVRIAMRSVVFRRRVADTSSPHPSRRAYASPLHRCCRAARSVPRELWMGSGPA</sequence>
<dbReference type="EMBL" id="HBIR01038460">
    <property type="protein sequence ID" value="CAE0570117.1"/>
    <property type="molecule type" value="Transcribed_RNA"/>
</dbReference>
<protein>
    <submittedName>
        <fullName evidence="1">Uncharacterized protein</fullName>
    </submittedName>
</protein>
<dbReference type="AlphaFoldDB" id="A0A7S3WQW6"/>
<organism evidence="1">
    <name type="scientific">Emiliania huxleyi</name>
    <name type="common">Coccolithophore</name>
    <name type="synonym">Pontosphaera huxleyi</name>
    <dbReference type="NCBI Taxonomy" id="2903"/>
    <lineage>
        <taxon>Eukaryota</taxon>
        <taxon>Haptista</taxon>
        <taxon>Haptophyta</taxon>
        <taxon>Prymnesiophyceae</taxon>
        <taxon>Isochrysidales</taxon>
        <taxon>Noelaerhabdaceae</taxon>
        <taxon>Emiliania</taxon>
    </lineage>
</organism>
<evidence type="ECO:0000313" key="1">
    <source>
        <dbReference type="EMBL" id="CAE0570117.1"/>
    </source>
</evidence>
<reference evidence="1" key="1">
    <citation type="submission" date="2021-01" db="EMBL/GenBank/DDBJ databases">
        <authorList>
            <person name="Corre E."/>
            <person name="Pelletier E."/>
            <person name="Niang G."/>
            <person name="Scheremetjew M."/>
            <person name="Finn R."/>
            <person name="Kale V."/>
            <person name="Holt S."/>
            <person name="Cochrane G."/>
            <person name="Meng A."/>
            <person name="Brown T."/>
            <person name="Cohen L."/>
        </authorList>
    </citation>
    <scope>NUCLEOTIDE SEQUENCE</scope>
    <source>
        <strain evidence="1">379</strain>
    </source>
</reference>
<proteinExistence type="predicted"/>
<name>A0A7S3WQW6_EMIHU</name>
<accession>A0A7S3WQW6</accession>